<evidence type="ECO:0000256" key="1">
    <source>
        <dbReference type="SAM" id="MobiDB-lite"/>
    </source>
</evidence>
<dbReference type="OrthoDB" id="286301at2759"/>
<dbReference type="InterPro" id="IPR000782">
    <property type="entry name" value="FAS1_domain"/>
</dbReference>
<feature type="region of interest" description="Disordered" evidence="1">
    <location>
        <begin position="359"/>
        <end position="399"/>
    </location>
</feature>
<feature type="compositionally biased region" description="Polar residues" evidence="1">
    <location>
        <begin position="291"/>
        <end position="300"/>
    </location>
</feature>
<feature type="region of interest" description="Disordered" evidence="1">
    <location>
        <begin position="44"/>
        <end position="70"/>
    </location>
</feature>
<feature type="transmembrane region" description="Helical" evidence="2">
    <location>
        <begin position="329"/>
        <end position="353"/>
    </location>
</feature>
<keyword evidence="2" id="KW-1133">Transmembrane helix</keyword>
<dbReference type="Proteomes" id="UP000008141">
    <property type="component" value="Unassembled WGS sequence"/>
</dbReference>
<sequence>MRALWVLITLLQLHHGIGCAQAAAAVAAGGATWAQPALQPHRRLLANDTGGSSSSSSSSSSGTAAQGALSTRKRCAPSLVDVARQQPELRQAVQLARSGYNLFSVDGGKPFTVLVPTNDALQQLAAGIDSLDDQLSLEDGFYSVLLYHQIPQGAYDVSQLVQLGNTGLQTSLGRALGGGDNQHTVTFDGATSPVVATGGWPANNAQLVRSLQACNGWLHVVDRVLLPTQMYSDLPRLVDDTPDLQNGSFWGLLDGSGLDPAVPAPAADYGAALSPAPAEEGGQEEGHHSNTTDVAVSSGNGEAAPPSVPANATSSSASNVVGGGSSEKVLVIAASVAGAAVAACAAVVAAVLLRKHAARRRRGLGRGEGMEEEEEAGGGMSPSAKRSHSLRPVQLHVDA</sequence>
<proteinExistence type="predicted"/>
<reference evidence="5 6" key="1">
    <citation type="journal article" date="2010" name="Plant Cell">
        <title>The Chlorella variabilis NC64A genome reveals adaptation to photosymbiosis, coevolution with viruses, and cryptic sex.</title>
        <authorList>
            <person name="Blanc G."/>
            <person name="Duncan G."/>
            <person name="Agarkova I."/>
            <person name="Borodovsky M."/>
            <person name="Gurnon J."/>
            <person name="Kuo A."/>
            <person name="Lindquist E."/>
            <person name="Lucas S."/>
            <person name="Pangilinan J."/>
            <person name="Polle J."/>
            <person name="Salamov A."/>
            <person name="Terry A."/>
            <person name="Yamada T."/>
            <person name="Dunigan D.D."/>
            <person name="Grigoriev I.V."/>
            <person name="Claverie J.M."/>
            <person name="Van Etten J.L."/>
        </authorList>
    </citation>
    <scope>NUCLEOTIDE SEQUENCE [LARGE SCALE GENOMIC DNA]</scope>
    <source>
        <strain evidence="5 6">NC64A</strain>
    </source>
</reference>
<feature type="domain" description="FAS1" evidence="4">
    <location>
        <begin position="76"/>
        <end position="225"/>
    </location>
</feature>
<dbReference type="AlphaFoldDB" id="E1ZC44"/>
<feature type="region of interest" description="Disordered" evidence="1">
    <location>
        <begin position="264"/>
        <end position="320"/>
    </location>
</feature>
<dbReference type="RefSeq" id="XP_005848646.1">
    <property type="nucleotide sequence ID" value="XM_005848584.1"/>
</dbReference>
<dbReference type="Gene3D" id="2.30.180.10">
    <property type="entry name" value="FAS1 domain"/>
    <property type="match status" value="1"/>
</dbReference>
<dbReference type="EMBL" id="GL433841">
    <property type="protein sequence ID" value="EFN56544.1"/>
    <property type="molecule type" value="Genomic_DNA"/>
</dbReference>
<organism evidence="6">
    <name type="scientific">Chlorella variabilis</name>
    <name type="common">Green alga</name>
    <dbReference type="NCBI Taxonomy" id="554065"/>
    <lineage>
        <taxon>Eukaryota</taxon>
        <taxon>Viridiplantae</taxon>
        <taxon>Chlorophyta</taxon>
        <taxon>core chlorophytes</taxon>
        <taxon>Trebouxiophyceae</taxon>
        <taxon>Chlorellales</taxon>
        <taxon>Chlorellaceae</taxon>
        <taxon>Chlorella clade</taxon>
        <taxon>Chlorella</taxon>
    </lineage>
</organism>
<protein>
    <recommendedName>
        <fullName evidence="4">FAS1 domain-containing protein</fullName>
    </recommendedName>
</protein>
<dbReference type="Pfam" id="PF02469">
    <property type="entry name" value="Fasciclin"/>
    <property type="match status" value="1"/>
</dbReference>
<feature type="compositionally biased region" description="Low complexity" evidence="1">
    <location>
        <begin position="303"/>
        <end position="320"/>
    </location>
</feature>
<name>E1ZC44_CHLVA</name>
<evidence type="ECO:0000256" key="3">
    <source>
        <dbReference type="SAM" id="SignalP"/>
    </source>
</evidence>
<dbReference type="PANTHER" id="PTHR10900:SF77">
    <property type="entry name" value="FI19380P1"/>
    <property type="match status" value="1"/>
</dbReference>
<dbReference type="SMART" id="SM00554">
    <property type="entry name" value="FAS1"/>
    <property type="match status" value="1"/>
</dbReference>
<dbReference type="PROSITE" id="PS50213">
    <property type="entry name" value="FAS1"/>
    <property type="match status" value="1"/>
</dbReference>
<dbReference type="PANTHER" id="PTHR10900">
    <property type="entry name" value="PERIOSTIN-RELATED"/>
    <property type="match status" value="1"/>
</dbReference>
<feature type="compositionally biased region" description="Low complexity" evidence="1">
    <location>
        <begin position="264"/>
        <end position="280"/>
    </location>
</feature>
<accession>E1ZC44</accession>
<evidence type="ECO:0000259" key="4">
    <source>
        <dbReference type="PROSITE" id="PS50213"/>
    </source>
</evidence>
<dbReference type="InParanoid" id="E1ZC44"/>
<gene>
    <name evidence="5" type="ORF">CHLNCDRAFT_144191</name>
</gene>
<feature type="signal peptide" evidence="3">
    <location>
        <begin position="1"/>
        <end position="22"/>
    </location>
</feature>
<feature type="chain" id="PRO_5003156312" description="FAS1 domain-containing protein" evidence="3">
    <location>
        <begin position="23"/>
        <end position="399"/>
    </location>
</feature>
<keyword evidence="2" id="KW-0812">Transmembrane</keyword>
<dbReference type="GeneID" id="17356022"/>
<keyword evidence="3" id="KW-0732">Signal</keyword>
<evidence type="ECO:0000313" key="5">
    <source>
        <dbReference type="EMBL" id="EFN56544.1"/>
    </source>
</evidence>
<feature type="compositionally biased region" description="Low complexity" evidence="1">
    <location>
        <begin position="50"/>
        <end position="62"/>
    </location>
</feature>
<evidence type="ECO:0000256" key="2">
    <source>
        <dbReference type="SAM" id="Phobius"/>
    </source>
</evidence>
<dbReference type="InterPro" id="IPR050904">
    <property type="entry name" value="Adhesion/Biosynth-related"/>
</dbReference>
<dbReference type="GO" id="GO:0005615">
    <property type="term" value="C:extracellular space"/>
    <property type="evidence" value="ECO:0007669"/>
    <property type="project" value="TreeGrafter"/>
</dbReference>
<dbReference type="KEGG" id="cvr:CHLNCDRAFT_144191"/>
<keyword evidence="2" id="KW-0472">Membrane</keyword>
<evidence type="ECO:0000313" key="6">
    <source>
        <dbReference type="Proteomes" id="UP000008141"/>
    </source>
</evidence>
<dbReference type="SUPFAM" id="SSF82153">
    <property type="entry name" value="FAS1 domain"/>
    <property type="match status" value="1"/>
</dbReference>
<keyword evidence="6" id="KW-1185">Reference proteome</keyword>
<dbReference type="InterPro" id="IPR036378">
    <property type="entry name" value="FAS1_dom_sf"/>
</dbReference>